<evidence type="ECO:0000256" key="6">
    <source>
        <dbReference type="ARBA" id="ARBA00022786"/>
    </source>
</evidence>
<dbReference type="EMBL" id="JBBPBK010000008">
    <property type="protein sequence ID" value="KAK9279836.1"/>
    <property type="molecule type" value="Genomic_DNA"/>
</dbReference>
<evidence type="ECO:0000256" key="1">
    <source>
        <dbReference type="ARBA" id="ARBA00000900"/>
    </source>
</evidence>
<comment type="caution">
    <text evidence="11">The sequence shown here is derived from an EMBL/GenBank/DDBJ whole genome shotgun (WGS) entry which is preliminary data.</text>
</comment>
<gene>
    <name evidence="11" type="ORF">L1049_013518</name>
</gene>
<feature type="compositionally biased region" description="Low complexity" evidence="9">
    <location>
        <begin position="265"/>
        <end position="274"/>
    </location>
</feature>
<keyword evidence="6" id="KW-0833">Ubl conjugation pathway</keyword>
<dbReference type="GO" id="GO:0008270">
    <property type="term" value="F:zinc ion binding"/>
    <property type="evidence" value="ECO:0007669"/>
    <property type="project" value="UniProtKB-KW"/>
</dbReference>
<feature type="region of interest" description="Disordered" evidence="9">
    <location>
        <begin position="46"/>
        <end position="122"/>
    </location>
</feature>
<keyword evidence="5 8" id="KW-0863">Zinc-finger</keyword>
<feature type="region of interest" description="Disordered" evidence="9">
    <location>
        <begin position="233"/>
        <end position="316"/>
    </location>
</feature>
<feature type="domain" description="RING-type" evidence="10">
    <location>
        <begin position="526"/>
        <end position="568"/>
    </location>
</feature>
<feature type="region of interest" description="Disordered" evidence="9">
    <location>
        <begin position="341"/>
        <end position="376"/>
    </location>
</feature>
<dbReference type="FunFam" id="3.30.40.10:FF:000504">
    <property type="entry name" value="E3 ubiquitin-protein ligase arkadia"/>
    <property type="match status" value="1"/>
</dbReference>
<evidence type="ECO:0000256" key="4">
    <source>
        <dbReference type="ARBA" id="ARBA00022723"/>
    </source>
</evidence>
<dbReference type="PROSITE" id="PS50089">
    <property type="entry name" value="ZF_RING_2"/>
    <property type="match status" value="1"/>
</dbReference>
<evidence type="ECO:0000256" key="9">
    <source>
        <dbReference type="SAM" id="MobiDB-lite"/>
    </source>
</evidence>
<dbReference type="AlphaFoldDB" id="A0AAP0WWX4"/>
<feature type="compositionally biased region" description="Polar residues" evidence="9">
    <location>
        <begin position="79"/>
        <end position="92"/>
    </location>
</feature>
<feature type="compositionally biased region" description="Basic and acidic residues" evidence="9">
    <location>
        <begin position="233"/>
        <end position="242"/>
    </location>
</feature>
<dbReference type="Pfam" id="PF13639">
    <property type="entry name" value="zf-RING_2"/>
    <property type="match status" value="1"/>
</dbReference>
<sequence>MDDYSSKRAMDGLVVSRKGSGLVMRDTANNRYQNAQFCNRLGCSGRLNSTKGGTHNGYSEKPKSRGPSFRSLSGKEIIGSSSRTCSAVSSPRKSFRESRKKLPSQLETDSSESSSIQDEREVSELIPPCREIQKGLHPAPVDAEVGEVTSMEVGSSNIASSTRPRRDLHKRSGLGNQDLLASSVSLASKSSCQGVRHGANPSKYGLRNLRCNSIADVVPSGCSSSDLSLNRRKDLVKKRNSEGESSSSAKGKKMSGPSLADGRKSSSNHGISISDSRRARNWAPSRDNAVASVRARRSINGNPRARLSHQGNGNGLSLNGSPVVISQMTQPEVTINVNAPSSSHQISAENHSSRPNSNNRPGNTGENLCSRMPVSPEEGGITRSLMNRDNLRHYNMDGIAEVLFALERIEQDEELTYEVANLLVFNFSRLAIFFLTLLLVLQQLLILETNLFLNGLSFHDQHRDMRLDIDNMSYEELLALEERMGNVSTALTEETVAKCLKRSIYETTPPEVGTMGFGREDDDVKCSICQEEYVVGDEVGRLLQCEHRYHVVCIHQWLRLKNWCPVCKTCAASSLSSSQPS</sequence>
<evidence type="ECO:0000256" key="8">
    <source>
        <dbReference type="PROSITE-ProRule" id="PRU00175"/>
    </source>
</evidence>
<keyword evidence="12" id="KW-1185">Reference proteome</keyword>
<feature type="compositionally biased region" description="Polar residues" evidence="9">
    <location>
        <begin position="152"/>
        <end position="162"/>
    </location>
</feature>
<feature type="compositionally biased region" description="Polar residues" evidence="9">
    <location>
        <begin position="341"/>
        <end position="350"/>
    </location>
</feature>
<dbReference type="SMART" id="SM00184">
    <property type="entry name" value="RING"/>
    <property type="match status" value="1"/>
</dbReference>
<dbReference type="PANTHER" id="PTHR22937:SF136">
    <property type="entry name" value="RING-TYPE E3 UBIQUITIN TRANSFERASE"/>
    <property type="match status" value="1"/>
</dbReference>
<evidence type="ECO:0000256" key="5">
    <source>
        <dbReference type="ARBA" id="ARBA00022771"/>
    </source>
</evidence>
<keyword evidence="4" id="KW-0479">Metal-binding</keyword>
<dbReference type="InterPro" id="IPR001841">
    <property type="entry name" value="Znf_RING"/>
</dbReference>
<protein>
    <recommendedName>
        <fullName evidence="2">RING-type E3 ubiquitin transferase</fullName>
        <ecNumber evidence="2">2.3.2.27</ecNumber>
    </recommendedName>
</protein>
<dbReference type="InterPro" id="IPR045191">
    <property type="entry name" value="MBR1/2-like"/>
</dbReference>
<evidence type="ECO:0000256" key="7">
    <source>
        <dbReference type="ARBA" id="ARBA00022833"/>
    </source>
</evidence>
<keyword evidence="7" id="KW-0862">Zinc</keyword>
<name>A0AAP0WWX4_LIQFO</name>
<dbReference type="Proteomes" id="UP001415857">
    <property type="component" value="Unassembled WGS sequence"/>
</dbReference>
<proteinExistence type="predicted"/>
<organism evidence="11 12">
    <name type="scientific">Liquidambar formosana</name>
    <name type="common">Formosan gum</name>
    <dbReference type="NCBI Taxonomy" id="63359"/>
    <lineage>
        <taxon>Eukaryota</taxon>
        <taxon>Viridiplantae</taxon>
        <taxon>Streptophyta</taxon>
        <taxon>Embryophyta</taxon>
        <taxon>Tracheophyta</taxon>
        <taxon>Spermatophyta</taxon>
        <taxon>Magnoliopsida</taxon>
        <taxon>eudicotyledons</taxon>
        <taxon>Gunneridae</taxon>
        <taxon>Pentapetalae</taxon>
        <taxon>Saxifragales</taxon>
        <taxon>Altingiaceae</taxon>
        <taxon>Liquidambar</taxon>
    </lineage>
</organism>
<evidence type="ECO:0000259" key="10">
    <source>
        <dbReference type="PROSITE" id="PS50089"/>
    </source>
</evidence>
<reference evidence="11 12" key="1">
    <citation type="journal article" date="2024" name="Plant J.">
        <title>Genome sequences and population genomics reveal climatic adaptation and genomic divergence between two closely related sweetgum species.</title>
        <authorList>
            <person name="Xu W.Q."/>
            <person name="Ren C.Q."/>
            <person name="Zhang X.Y."/>
            <person name="Comes H.P."/>
            <person name="Liu X.H."/>
            <person name="Li Y.G."/>
            <person name="Kettle C.J."/>
            <person name="Jalonen R."/>
            <person name="Gaisberger H."/>
            <person name="Ma Y.Z."/>
            <person name="Qiu Y.X."/>
        </authorList>
    </citation>
    <scope>NUCLEOTIDE SEQUENCE [LARGE SCALE GENOMIC DNA]</scope>
    <source>
        <strain evidence="11">Hangzhou</strain>
    </source>
</reference>
<feature type="compositionally biased region" description="Polar residues" evidence="9">
    <location>
        <begin position="46"/>
        <end position="57"/>
    </location>
</feature>
<dbReference type="SUPFAM" id="SSF57850">
    <property type="entry name" value="RING/U-box"/>
    <property type="match status" value="1"/>
</dbReference>
<feature type="compositionally biased region" description="Low complexity" evidence="9">
    <location>
        <begin position="243"/>
        <end position="258"/>
    </location>
</feature>
<dbReference type="GO" id="GO:0061630">
    <property type="term" value="F:ubiquitin protein ligase activity"/>
    <property type="evidence" value="ECO:0007669"/>
    <property type="project" value="UniProtKB-EC"/>
</dbReference>
<evidence type="ECO:0000313" key="11">
    <source>
        <dbReference type="EMBL" id="KAK9279836.1"/>
    </source>
</evidence>
<dbReference type="Gene3D" id="3.30.40.10">
    <property type="entry name" value="Zinc/RING finger domain, C3HC4 (zinc finger)"/>
    <property type="match status" value="1"/>
</dbReference>
<evidence type="ECO:0000313" key="12">
    <source>
        <dbReference type="Proteomes" id="UP001415857"/>
    </source>
</evidence>
<dbReference type="PANTHER" id="PTHR22937">
    <property type="entry name" value="E3 UBIQUITIN-PROTEIN LIGASE RNF165"/>
    <property type="match status" value="1"/>
</dbReference>
<dbReference type="InterPro" id="IPR013083">
    <property type="entry name" value="Znf_RING/FYVE/PHD"/>
</dbReference>
<evidence type="ECO:0000256" key="2">
    <source>
        <dbReference type="ARBA" id="ARBA00012483"/>
    </source>
</evidence>
<evidence type="ECO:0000256" key="3">
    <source>
        <dbReference type="ARBA" id="ARBA00022679"/>
    </source>
</evidence>
<dbReference type="EC" id="2.3.2.27" evidence="2"/>
<comment type="catalytic activity">
    <reaction evidence="1">
        <text>S-ubiquitinyl-[E2 ubiquitin-conjugating enzyme]-L-cysteine + [acceptor protein]-L-lysine = [E2 ubiquitin-conjugating enzyme]-L-cysteine + N(6)-ubiquitinyl-[acceptor protein]-L-lysine.</text>
        <dbReference type="EC" id="2.3.2.27"/>
    </reaction>
</comment>
<accession>A0AAP0WWX4</accession>
<keyword evidence="3" id="KW-0808">Transferase</keyword>
<feature type="region of interest" description="Disordered" evidence="9">
    <location>
        <begin position="150"/>
        <end position="172"/>
    </location>
</feature>